<reference evidence="5" key="1">
    <citation type="submission" date="2011-11" db="EMBL/GenBank/DDBJ databases">
        <title>Improved High-Quality Draft sequence of Desulfovibrio sp. U5L.</title>
        <authorList>
            <consortium name="US DOE Joint Genome Institute"/>
            <person name="Lucas S."/>
            <person name="Han J."/>
            <person name="Lapidus A."/>
            <person name="Cheng J.-F."/>
            <person name="Goodwin L."/>
            <person name="Pitluck S."/>
            <person name="Peters L."/>
            <person name="Ovchinnikova G."/>
            <person name="Held B."/>
            <person name="Detter J.C."/>
            <person name="Han C."/>
            <person name="Tapia R."/>
            <person name="Land M."/>
            <person name="Hauser L."/>
            <person name="Kyrpides N."/>
            <person name="Ivanova N."/>
            <person name="Pagani I."/>
            <person name="Gabster J."/>
            <person name="Walker C."/>
            <person name="Stolyar S."/>
            <person name="Stahl D."/>
            <person name="Arkin A."/>
            <person name="Dehal P."/>
            <person name="Hazen T."/>
            <person name="Woyke T."/>
        </authorList>
    </citation>
    <scope>NUCLEOTIDE SEQUENCE [LARGE SCALE GENOMIC DNA]</scope>
    <source>
        <strain evidence="5">U5L</strain>
    </source>
</reference>
<dbReference type="FunFam" id="3.40.50.720:FF:000173">
    <property type="entry name" value="3-oxoacyl-[acyl-carrier protein] reductase"/>
    <property type="match status" value="1"/>
</dbReference>
<name>I2Q5S8_9BACT</name>
<evidence type="ECO:0000313" key="5">
    <source>
        <dbReference type="EMBL" id="EIG55134.1"/>
    </source>
</evidence>
<proteinExistence type="inferred from homology"/>
<dbReference type="InterPro" id="IPR036291">
    <property type="entry name" value="NAD(P)-bd_dom_sf"/>
</dbReference>
<dbReference type="InterPro" id="IPR057326">
    <property type="entry name" value="KR_dom"/>
</dbReference>
<gene>
    <name evidence="5" type="ORF">DesU5LDRAFT_3512</name>
</gene>
<dbReference type="PRINTS" id="PR00081">
    <property type="entry name" value="GDHRDH"/>
</dbReference>
<dbReference type="HOGENOM" id="CLU_010194_1_3_7"/>
<dbReference type="PANTHER" id="PTHR42879">
    <property type="entry name" value="3-OXOACYL-(ACYL-CARRIER-PROTEIN) REDUCTASE"/>
    <property type="match status" value="1"/>
</dbReference>
<sequence length="246" mass="24747">MSEALPLLGKVALVTGASRGIGRAVALELARLGADVAINCRSRVEAAREVADAVTALGRKGLVCPADVSDPDAVAAMAEAVREGLGPAGILVANAGVAVPRSIEAVTVADFDETIAVNLRSAFLCAQAVVPDMRRRGYGRLVFISSVAAMRGGIVGPHYAASKAGMHGLAHYYAAHLAGEGITANAVAPALIATDMVAGNPAASPEALPVGRFGTAEETAAMVGAVVANGYVTGQTIGVNGGWYMT</sequence>
<organism evidence="5">
    <name type="scientific">Desulfovibrio sp. U5L</name>
    <dbReference type="NCBI Taxonomy" id="596152"/>
    <lineage>
        <taxon>Bacteria</taxon>
        <taxon>Pseudomonadati</taxon>
        <taxon>Thermodesulfobacteriota</taxon>
        <taxon>Desulfovibrionia</taxon>
        <taxon>Desulfovibrionales</taxon>
        <taxon>Desulfovibrionaceae</taxon>
        <taxon>Desulfovibrio</taxon>
    </lineage>
</organism>
<feature type="domain" description="Ketoreductase" evidence="4">
    <location>
        <begin position="10"/>
        <end position="190"/>
    </location>
</feature>
<dbReference type="PANTHER" id="PTHR42879:SF2">
    <property type="entry name" value="3-OXOACYL-[ACYL-CARRIER-PROTEIN] REDUCTASE FABG"/>
    <property type="match status" value="1"/>
</dbReference>
<dbReference type="OrthoDB" id="5290448at2"/>
<dbReference type="Pfam" id="PF00106">
    <property type="entry name" value="adh_short"/>
    <property type="match status" value="1"/>
</dbReference>
<dbReference type="SMART" id="SM00822">
    <property type="entry name" value="PKS_KR"/>
    <property type="match status" value="1"/>
</dbReference>
<accession>I2Q5S8</accession>
<dbReference type="SUPFAM" id="SSF51735">
    <property type="entry name" value="NAD(P)-binding Rossmann-fold domains"/>
    <property type="match status" value="1"/>
</dbReference>
<dbReference type="Gene3D" id="3.40.50.720">
    <property type="entry name" value="NAD(P)-binding Rossmann-like Domain"/>
    <property type="match status" value="1"/>
</dbReference>
<dbReference type="STRING" id="596152.DesU5LDRAFT_3512"/>
<evidence type="ECO:0000256" key="1">
    <source>
        <dbReference type="ARBA" id="ARBA00006484"/>
    </source>
</evidence>
<evidence type="ECO:0000256" key="2">
    <source>
        <dbReference type="ARBA" id="ARBA00023002"/>
    </source>
</evidence>
<evidence type="ECO:0000256" key="3">
    <source>
        <dbReference type="RuleBase" id="RU000363"/>
    </source>
</evidence>
<evidence type="ECO:0000259" key="4">
    <source>
        <dbReference type="SMART" id="SM00822"/>
    </source>
</evidence>
<dbReference type="GO" id="GO:0016491">
    <property type="term" value="F:oxidoreductase activity"/>
    <property type="evidence" value="ECO:0007669"/>
    <property type="project" value="UniProtKB-KW"/>
</dbReference>
<dbReference type="InterPro" id="IPR002347">
    <property type="entry name" value="SDR_fam"/>
</dbReference>
<keyword evidence="2" id="KW-0560">Oxidoreductase</keyword>
<dbReference type="InterPro" id="IPR050259">
    <property type="entry name" value="SDR"/>
</dbReference>
<protein>
    <recommendedName>
        <fullName evidence="4">Ketoreductase domain-containing protein</fullName>
    </recommendedName>
</protein>
<dbReference type="eggNOG" id="COG1028">
    <property type="taxonomic scope" value="Bacteria"/>
</dbReference>
<dbReference type="PRINTS" id="PR00080">
    <property type="entry name" value="SDRFAMILY"/>
</dbReference>
<comment type="similarity">
    <text evidence="1 3">Belongs to the short-chain dehydrogenases/reductases (SDR) family.</text>
</comment>
<dbReference type="AlphaFoldDB" id="I2Q5S8"/>
<dbReference type="EMBL" id="JH600068">
    <property type="protein sequence ID" value="EIG55134.1"/>
    <property type="molecule type" value="Genomic_DNA"/>
</dbReference>